<gene>
    <name evidence="2" type="ORF">M406DRAFT_66510</name>
</gene>
<evidence type="ECO:0000313" key="3">
    <source>
        <dbReference type="Proteomes" id="UP000803844"/>
    </source>
</evidence>
<comment type="caution">
    <text evidence="2">The sequence shown here is derived from an EMBL/GenBank/DDBJ whole genome shotgun (WGS) entry which is preliminary data.</text>
</comment>
<dbReference type="Proteomes" id="UP000803844">
    <property type="component" value="Unassembled WGS sequence"/>
</dbReference>
<sequence>MEDFSIGGKRETGTEEHGDEPQAKRLRTEPYQAAPEVTALLDPGERWLQQYTYQPSPYDLSFASQSLQLLQPGQGPLPVPNPGQMWNATESGVRDGSPVNSSNVSAILGPGASTLTVTGSTATENISADSFISPHKFGGSYISSSVGSACQTPELSPKHPEPRIEVSSSSHDTRADKSLASQEQFDTCFGVIIAKPTGTFKPDEVGCGKPLTIKPSGDIVKLSYQDPPRYAGLLILPSLSRLEQRFNIRLSASISTETTLDQKSTKKPKKRNKGTAKADAQAQVEVTVRILIYGLSEDSVAIGNFLSDAGLYLQHPYTTEYNRNLDYHNPHYLTRPGGGMPPMEDLNLGSDGRAEPEINTLDEIAKSRLLRIFDAANGVDISASDLEIYAGVGVSPRLNCTLLPRFKPADLEFFSGFRHIIAGHDEDNLPPLNGGILADDMGLGESDLLSGWYNSSKFGSRSNVKYVHLSPVAGANDADHQSYLGVARADKDVTKPPIIPFMRL</sequence>
<feature type="region of interest" description="Disordered" evidence="1">
    <location>
        <begin position="1"/>
        <end position="31"/>
    </location>
</feature>
<dbReference type="GeneID" id="63842132"/>
<name>A0A9P4YBL7_CRYP1</name>
<feature type="compositionally biased region" description="Basic residues" evidence="1">
    <location>
        <begin position="265"/>
        <end position="274"/>
    </location>
</feature>
<protein>
    <submittedName>
        <fullName evidence="2">Uncharacterized protein</fullName>
    </submittedName>
</protein>
<dbReference type="OrthoDB" id="4778039at2759"/>
<dbReference type="RefSeq" id="XP_040781024.1">
    <property type="nucleotide sequence ID" value="XM_040925003.1"/>
</dbReference>
<feature type="region of interest" description="Disordered" evidence="1">
    <location>
        <begin position="148"/>
        <end position="179"/>
    </location>
</feature>
<accession>A0A9P4YBL7</accession>
<proteinExistence type="predicted"/>
<feature type="compositionally biased region" description="Basic and acidic residues" evidence="1">
    <location>
        <begin position="8"/>
        <end position="28"/>
    </location>
</feature>
<evidence type="ECO:0000313" key="2">
    <source>
        <dbReference type="EMBL" id="KAF3770063.1"/>
    </source>
</evidence>
<keyword evidence="3" id="KW-1185">Reference proteome</keyword>
<organism evidence="2 3">
    <name type="scientific">Cryphonectria parasitica (strain ATCC 38755 / EP155)</name>
    <dbReference type="NCBI Taxonomy" id="660469"/>
    <lineage>
        <taxon>Eukaryota</taxon>
        <taxon>Fungi</taxon>
        <taxon>Dikarya</taxon>
        <taxon>Ascomycota</taxon>
        <taxon>Pezizomycotina</taxon>
        <taxon>Sordariomycetes</taxon>
        <taxon>Sordariomycetidae</taxon>
        <taxon>Diaporthales</taxon>
        <taxon>Cryphonectriaceae</taxon>
        <taxon>Cryphonectria-Endothia species complex</taxon>
        <taxon>Cryphonectria</taxon>
    </lineage>
</organism>
<dbReference type="EMBL" id="MU032344">
    <property type="protein sequence ID" value="KAF3770063.1"/>
    <property type="molecule type" value="Genomic_DNA"/>
</dbReference>
<reference evidence="2" key="1">
    <citation type="journal article" date="2020" name="Phytopathology">
        <title>Genome sequence of the chestnut blight fungus Cryphonectria parasitica EP155: A fundamental resource for an archetypical invasive plant pathogen.</title>
        <authorList>
            <person name="Crouch J.A."/>
            <person name="Dawe A."/>
            <person name="Aerts A."/>
            <person name="Barry K."/>
            <person name="Churchill A.C.L."/>
            <person name="Grimwood J."/>
            <person name="Hillman B."/>
            <person name="Milgroom M.G."/>
            <person name="Pangilinan J."/>
            <person name="Smith M."/>
            <person name="Salamov A."/>
            <person name="Schmutz J."/>
            <person name="Yadav J."/>
            <person name="Grigoriev I.V."/>
            <person name="Nuss D."/>
        </authorList>
    </citation>
    <scope>NUCLEOTIDE SEQUENCE</scope>
    <source>
        <strain evidence="2">EP155</strain>
    </source>
</reference>
<feature type="region of interest" description="Disordered" evidence="1">
    <location>
        <begin position="257"/>
        <end position="278"/>
    </location>
</feature>
<evidence type="ECO:0000256" key="1">
    <source>
        <dbReference type="SAM" id="MobiDB-lite"/>
    </source>
</evidence>
<dbReference type="AlphaFoldDB" id="A0A9P4YBL7"/>